<evidence type="ECO:0000256" key="1">
    <source>
        <dbReference type="SAM" id="MobiDB-lite"/>
    </source>
</evidence>
<feature type="compositionally biased region" description="Polar residues" evidence="1">
    <location>
        <begin position="8"/>
        <end position="20"/>
    </location>
</feature>
<protein>
    <submittedName>
        <fullName evidence="2">Uncharacterized protein</fullName>
    </submittedName>
</protein>
<evidence type="ECO:0000313" key="3">
    <source>
        <dbReference type="Proteomes" id="UP001356427"/>
    </source>
</evidence>
<organism evidence="2 3">
    <name type="scientific">Coregonus suidteri</name>
    <dbReference type="NCBI Taxonomy" id="861788"/>
    <lineage>
        <taxon>Eukaryota</taxon>
        <taxon>Metazoa</taxon>
        <taxon>Chordata</taxon>
        <taxon>Craniata</taxon>
        <taxon>Vertebrata</taxon>
        <taxon>Euteleostomi</taxon>
        <taxon>Actinopterygii</taxon>
        <taxon>Neopterygii</taxon>
        <taxon>Teleostei</taxon>
        <taxon>Protacanthopterygii</taxon>
        <taxon>Salmoniformes</taxon>
        <taxon>Salmonidae</taxon>
        <taxon>Coregoninae</taxon>
        <taxon>Coregonus</taxon>
    </lineage>
</organism>
<proteinExistence type="predicted"/>
<accession>A0AAN8KY08</accession>
<keyword evidence="3" id="KW-1185">Reference proteome</keyword>
<sequence>MSDMKSSHYFSPNGKQTADTTRPDSKGAKRTWGADGRGGDPSASWSVYKIVVIILMPNVCCSQTAHTVCVTP</sequence>
<feature type="region of interest" description="Disordered" evidence="1">
    <location>
        <begin position="1"/>
        <end position="43"/>
    </location>
</feature>
<name>A0AAN8KY08_9TELE</name>
<comment type="caution">
    <text evidence="2">The sequence shown here is derived from an EMBL/GenBank/DDBJ whole genome shotgun (WGS) entry which is preliminary data.</text>
</comment>
<dbReference type="Proteomes" id="UP001356427">
    <property type="component" value="Unassembled WGS sequence"/>
</dbReference>
<dbReference type="AlphaFoldDB" id="A0AAN8KY08"/>
<reference evidence="2 3" key="1">
    <citation type="submission" date="2021-04" db="EMBL/GenBank/DDBJ databases">
        <authorList>
            <person name="De Guttry C."/>
            <person name="Zahm M."/>
            <person name="Klopp C."/>
            <person name="Cabau C."/>
            <person name="Louis A."/>
            <person name="Berthelot C."/>
            <person name="Parey E."/>
            <person name="Roest Crollius H."/>
            <person name="Montfort J."/>
            <person name="Robinson-Rechavi M."/>
            <person name="Bucao C."/>
            <person name="Bouchez O."/>
            <person name="Gislard M."/>
            <person name="Lluch J."/>
            <person name="Milhes M."/>
            <person name="Lampietro C."/>
            <person name="Lopez Roques C."/>
            <person name="Donnadieu C."/>
            <person name="Braasch I."/>
            <person name="Desvignes T."/>
            <person name="Postlethwait J."/>
            <person name="Bobe J."/>
            <person name="Wedekind C."/>
            <person name="Guiguen Y."/>
        </authorList>
    </citation>
    <scope>NUCLEOTIDE SEQUENCE [LARGE SCALE GENOMIC DNA]</scope>
    <source>
        <strain evidence="2">Cs_M1</strain>
        <tissue evidence="2">Blood</tissue>
    </source>
</reference>
<gene>
    <name evidence="2" type="ORF">J4Q44_G00282560</name>
</gene>
<evidence type="ECO:0000313" key="2">
    <source>
        <dbReference type="EMBL" id="KAK6300158.1"/>
    </source>
</evidence>
<dbReference type="EMBL" id="JAGTTL010000027">
    <property type="protein sequence ID" value="KAK6300158.1"/>
    <property type="molecule type" value="Genomic_DNA"/>
</dbReference>